<sequence length="71" mass="8421">MSNANLNRICNDENDLILRGLRTTQLEDFDPVHAFVWRDLEEIDMRSKSVIPRLANRIKELEEALQFYKSK</sequence>
<protein>
    <submittedName>
        <fullName evidence="1">Uncharacterized protein</fullName>
    </submittedName>
</protein>
<keyword evidence="2" id="KW-1185">Reference proteome</keyword>
<accession>A0A9J5XMS8</accession>
<dbReference type="EMBL" id="JACXVP010000008">
    <property type="protein sequence ID" value="KAG5589157.1"/>
    <property type="molecule type" value="Genomic_DNA"/>
</dbReference>
<gene>
    <name evidence="1" type="ORF">H5410_039671</name>
</gene>
<comment type="caution">
    <text evidence="1">The sequence shown here is derived from an EMBL/GenBank/DDBJ whole genome shotgun (WGS) entry which is preliminary data.</text>
</comment>
<reference evidence="1 2" key="1">
    <citation type="submission" date="2020-09" db="EMBL/GenBank/DDBJ databases">
        <title>De no assembly of potato wild relative species, Solanum commersonii.</title>
        <authorList>
            <person name="Cho K."/>
        </authorList>
    </citation>
    <scope>NUCLEOTIDE SEQUENCE [LARGE SCALE GENOMIC DNA]</scope>
    <source>
        <strain evidence="1">LZ3.2</strain>
        <tissue evidence="1">Leaf</tissue>
    </source>
</reference>
<proteinExistence type="predicted"/>
<evidence type="ECO:0000313" key="2">
    <source>
        <dbReference type="Proteomes" id="UP000824120"/>
    </source>
</evidence>
<dbReference type="AlphaFoldDB" id="A0A9J5XMS8"/>
<dbReference type="OrthoDB" id="1299052at2759"/>
<dbReference type="Proteomes" id="UP000824120">
    <property type="component" value="Chromosome 8"/>
</dbReference>
<name>A0A9J5XMS8_SOLCO</name>
<organism evidence="1 2">
    <name type="scientific">Solanum commersonii</name>
    <name type="common">Commerson's wild potato</name>
    <name type="synonym">Commerson's nightshade</name>
    <dbReference type="NCBI Taxonomy" id="4109"/>
    <lineage>
        <taxon>Eukaryota</taxon>
        <taxon>Viridiplantae</taxon>
        <taxon>Streptophyta</taxon>
        <taxon>Embryophyta</taxon>
        <taxon>Tracheophyta</taxon>
        <taxon>Spermatophyta</taxon>
        <taxon>Magnoliopsida</taxon>
        <taxon>eudicotyledons</taxon>
        <taxon>Gunneridae</taxon>
        <taxon>Pentapetalae</taxon>
        <taxon>asterids</taxon>
        <taxon>lamiids</taxon>
        <taxon>Solanales</taxon>
        <taxon>Solanaceae</taxon>
        <taxon>Solanoideae</taxon>
        <taxon>Solaneae</taxon>
        <taxon>Solanum</taxon>
    </lineage>
</organism>
<evidence type="ECO:0000313" key="1">
    <source>
        <dbReference type="EMBL" id="KAG5589157.1"/>
    </source>
</evidence>